<gene>
    <name evidence="1" type="ORF">PLEPLA_LOCUS25939</name>
</gene>
<evidence type="ECO:0000313" key="1">
    <source>
        <dbReference type="EMBL" id="CAB1437961.1"/>
    </source>
</evidence>
<sequence length="154" mass="17085">MELTLFHCLSVPEDSRHINRGFPSEDTLGGELVLEEADTWGNVLAWYKPGSTSCSAQAQIMTIHVITFNMRTGGEAQMQVLVLCAFDGFVEALAQRKSPSVFCLHHRPRNTEPHTANFTGTAGAFIGYNDVVTLGRPGREMFAAWLGDRKEQRD</sequence>
<keyword evidence="2" id="KW-1185">Reference proteome</keyword>
<protein>
    <submittedName>
        <fullName evidence="1">Uncharacterized protein</fullName>
    </submittedName>
</protein>
<comment type="caution">
    <text evidence="1">The sequence shown here is derived from an EMBL/GenBank/DDBJ whole genome shotgun (WGS) entry which is preliminary data.</text>
</comment>
<reference evidence="1" key="1">
    <citation type="submission" date="2020-03" db="EMBL/GenBank/DDBJ databases">
        <authorList>
            <person name="Weist P."/>
        </authorList>
    </citation>
    <scope>NUCLEOTIDE SEQUENCE</scope>
</reference>
<dbReference type="Proteomes" id="UP001153269">
    <property type="component" value="Unassembled WGS sequence"/>
</dbReference>
<dbReference type="AlphaFoldDB" id="A0A9N7US44"/>
<proteinExistence type="predicted"/>
<accession>A0A9N7US44</accession>
<name>A0A9N7US44_PLEPL</name>
<organism evidence="1 2">
    <name type="scientific">Pleuronectes platessa</name>
    <name type="common">European plaice</name>
    <dbReference type="NCBI Taxonomy" id="8262"/>
    <lineage>
        <taxon>Eukaryota</taxon>
        <taxon>Metazoa</taxon>
        <taxon>Chordata</taxon>
        <taxon>Craniata</taxon>
        <taxon>Vertebrata</taxon>
        <taxon>Euteleostomi</taxon>
        <taxon>Actinopterygii</taxon>
        <taxon>Neopterygii</taxon>
        <taxon>Teleostei</taxon>
        <taxon>Neoteleostei</taxon>
        <taxon>Acanthomorphata</taxon>
        <taxon>Carangaria</taxon>
        <taxon>Pleuronectiformes</taxon>
        <taxon>Pleuronectoidei</taxon>
        <taxon>Pleuronectidae</taxon>
        <taxon>Pleuronectes</taxon>
    </lineage>
</organism>
<evidence type="ECO:0000313" key="2">
    <source>
        <dbReference type="Proteomes" id="UP001153269"/>
    </source>
</evidence>
<dbReference type="EMBL" id="CADEAL010002090">
    <property type="protein sequence ID" value="CAB1437961.1"/>
    <property type="molecule type" value="Genomic_DNA"/>
</dbReference>